<reference evidence="1" key="1">
    <citation type="submission" date="2022-06" db="EMBL/GenBank/DDBJ databases">
        <title>Nostosin G and Spiroidesin B from the Cyanobacterium Dolichospermum sp. NIES-1697.</title>
        <authorList>
            <person name="Phan C.-S."/>
            <person name="Mehjabin J.J."/>
            <person name="Anas A.R.J."/>
            <person name="Hayasaka M."/>
            <person name="Onoki R."/>
            <person name="Wang J."/>
            <person name="Umezawa T."/>
            <person name="Washio K."/>
            <person name="Morikawa M."/>
            <person name="Okino T."/>
        </authorList>
    </citation>
    <scope>NUCLEOTIDE SEQUENCE</scope>
    <source>
        <strain evidence="1">NIES-1697</strain>
    </source>
</reference>
<dbReference type="EMBL" id="CP099464">
    <property type="protein sequence ID" value="UUO17817.1"/>
    <property type="molecule type" value="Genomic_DNA"/>
</dbReference>
<dbReference type="SUPFAM" id="SSF51197">
    <property type="entry name" value="Clavaminate synthase-like"/>
    <property type="match status" value="1"/>
</dbReference>
<evidence type="ECO:0000313" key="1">
    <source>
        <dbReference type="EMBL" id="UUO17817.1"/>
    </source>
</evidence>
<dbReference type="Pfam" id="PF05721">
    <property type="entry name" value="PhyH"/>
    <property type="match status" value="1"/>
</dbReference>
<keyword evidence="2" id="KW-1185">Reference proteome</keyword>
<evidence type="ECO:0000313" key="2">
    <source>
        <dbReference type="Proteomes" id="UP001057561"/>
    </source>
</evidence>
<organism evidence="1 2">
    <name type="scientific">Dolichospermum heterosporum TAC447</name>
    <dbReference type="NCBI Taxonomy" id="747523"/>
    <lineage>
        <taxon>Bacteria</taxon>
        <taxon>Bacillati</taxon>
        <taxon>Cyanobacteriota</taxon>
        <taxon>Cyanophyceae</taxon>
        <taxon>Nostocales</taxon>
        <taxon>Aphanizomenonaceae</taxon>
        <taxon>Dolichospermum</taxon>
        <taxon>Dolichospermum heterosporum</taxon>
    </lineage>
</organism>
<dbReference type="PANTHER" id="PTHR20883:SF48">
    <property type="entry name" value="ECTOINE DIOXYGENASE"/>
    <property type="match status" value="1"/>
</dbReference>
<proteinExistence type="predicted"/>
<gene>
    <name evidence="1" type="ORF">NG743_12950</name>
</gene>
<sequence length="326" mass="38300">MRKILNNETQNSLLIKRGYIQQQILCESEIQYLLDQVRKVCPESNFQPHSDASSHPYIFSSYTHTQNLREFGSRIVQEVLFPHVEQIFDNYRMISCGLFIKAPKGGWLDIHYHHQIIIDVEKYWLMDIWCPLIDTAVANGTFHAVPGSHKIFPKIIHHTDGYGPFFQNYTQVIRDKYSIPLSSKAGEAVIFEDSMLHWSPNNMTGYPRYVIHCTCIPKEVMPIHVHFDPKIPQQFELYEATDKFLTETVFDKSLPRPNNLKLLGIIPNNNHAYTLEEFEERMQNPDKIRRELYPNIPNISEEEFLELLENEDEIRQKIYSPNVTFN</sequence>
<dbReference type="Proteomes" id="UP001057561">
    <property type="component" value="Chromosome"/>
</dbReference>
<keyword evidence="1" id="KW-0560">Oxidoreductase</keyword>
<keyword evidence="1" id="KW-0223">Dioxygenase</keyword>
<accession>A0ABY5M3Y7</accession>
<dbReference type="Gene3D" id="2.60.120.620">
    <property type="entry name" value="q2cbj1_9rhob like domain"/>
    <property type="match status" value="1"/>
</dbReference>
<dbReference type="InterPro" id="IPR008775">
    <property type="entry name" value="Phytyl_CoA_dOase-like"/>
</dbReference>
<name>A0ABY5M3Y7_9CYAN</name>
<dbReference type="GO" id="GO:0051213">
    <property type="term" value="F:dioxygenase activity"/>
    <property type="evidence" value="ECO:0007669"/>
    <property type="project" value="UniProtKB-KW"/>
</dbReference>
<dbReference type="PANTHER" id="PTHR20883">
    <property type="entry name" value="PHYTANOYL-COA DIOXYGENASE DOMAIN CONTAINING 1"/>
    <property type="match status" value="1"/>
</dbReference>
<dbReference type="RefSeq" id="WP_257122102.1">
    <property type="nucleotide sequence ID" value="NZ_CP099464.1"/>
</dbReference>
<protein>
    <submittedName>
        <fullName evidence="1">Phytanoyl-CoA dioxygenase family protein</fullName>
    </submittedName>
</protein>